<protein>
    <submittedName>
        <fullName evidence="2">Uncharacterized protein</fullName>
    </submittedName>
</protein>
<accession>X0UQP9</accession>
<feature type="transmembrane region" description="Helical" evidence="1">
    <location>
        <begin position="49"/>
        <end position="67"/>
    </location>
</feature>
<reference evidence="2" key="1">
    <citation type="journal article" date="2014" name="Front. Microbiol.">
        <title>High frequency of phylogenetically diverse reductive dehalogenase-homologous genes in deep subseafloor sedimentary metagenomes.</title>
        <authorList>
            <person name="Kawai M."/>
            <person name="Futagami T."/>
            <person name="Toyoda A."/>
            <person name="Takaki Y."/>
            <person name="Nishi S."/>
            <person name="Hori S."/>
            <person name="Arai W."/>
            <person name="Tsubouchi T."/>
            <person name="Morono Y."/>
            <person name="Uchiyama I."/>
            <person name="Ito T."/>
            <person name="Fujiyama A."/>
            <person name="Inagaki F."/>
            <person name="Takami H."/>
        </authorList>
    </citation>
    <scope>NUCLEOTIDE SEQUENCE</scope>
    <source>
        <strain evidence="2">Expedition CK06-06</strain>
    </source>
</reference>
<gene>
    <name evidence="2" type="ORF">S01H1_44537</name>
</gene>
<feature type="transmembrane region" description="Helical" evidence="1">
    <location>
        <begin position="21"/>
        <end position="43"/>
    </location>
</feature>
<keyword evidence="1" id="KW-0812">Transmembrane</keyword>
<feature type="non-terminal residue" evidence="2">
    <location>
        <position position="84"/>
    </location>
</feature>
<sequence length="84" mass="9634">MNESEAGMTWKERGLRSNLAVFIAIVWSIYTLSYLCNVFFYLGVVVYPLTHRAISAGLICILVYLLFPPRKGMPIDKLKWYDVG</sequence>
<proteinExistence type="predicted"/>
<dbReference type="AlphaFoldDB" id="X0UQP9"/>
<evidence type="ECO:0000313" key="2">
    <source>
        <dbReference type="EMBL" id="GAG08164.1"/>
    </source>
</evidence>
<keyword evidence="1" id="KW-0472">Membrane</keyword>
<keyword evidence="1" id="KW-1133">Transmembrane helix</keyword>
<evidence type="ECO:0000256" key="1">
    <source>
        <dbReference type="SAM" id="Phobius"/>
    </source>
</evidence>
<dbReference type="EMBL" id="BARS01028409">
    <property type="protein sequence ID" value="GAG08164.1"/>
    <property type="molecule type" value="Genomic_DNA"/>
</dbReference>
<comment type="caution">
    <text evidence="2">The sequence shown here is derived from an EMBL/GenBank/DDBJ whole genome shotgun (WGS) entry which is preliminary data.</text>
</comment>
<name>X0UQP9_9ZZZZ</name>
<organism evidence="2">
    <name type="scientific">marine sediment metagenome</name>
    <dbReference type="NCBI Taxonomy" id="412755"/>
    <lineage>
        <taxon>unclassified sequences</taxon>
        <taxon>metagenomes</taxon>
        <taxon>ecological metagenomes</taxon>
    </lineage>
</organism>